<reference evidence="2" key="1">
    <citation type="submission" date="2016-10" db="EMBL/GenBank/DDBJ databases">
        <authorList>
            <person name="Varghese N."/>
            <person name="Submissions S."/>
        </authorList>
    </citation>
    <scope>NUCLEOTIDE SEQUENCE [LARGE SCALE GENOMIC DNA]</scope>
    <source>
        <strain evidence="2">DSM 17834</strain>
    </source>
</reference>
<protein>
    <submittedName>
        <fullName evidence="1">Uncharacterized protein</fullName>
    </submittedName>
</protein>
<gene>
    <name evidence="1" type="ORF">SAMN05216190_105147</name>
</gene>
<accession>A0A1I5MWQ6</accession>
<evidence type="ECO:0000313" key="1">
    <source>
        <dbReference type="EMBL" id="SFP13959.1"/>
    </source>
</evidence>
<name>A0A1I5MWQ6_9PSED</name>
<dbReference type="EMBL" id="FOWX01000005">
    <property type="protein sequence ID" value="SFP13959.1"/>
    <property type="molecule type" value="Genomic_DNA"/>
</dbReference>
<organism evidence="1 2">
    <name type="scientific">Pseudomonas borbori</name>
    <dbReference type="NCBI Taxonomy" id="289003"/>
    <lineage>
        <taxon>Bacteria</taxon>
        <taxon>Pseudomonadati</taxon>
        <taxon>Pseudomonadota</taxon>
        <taxon>Gammaproteobacteria</taxon>
        <taxon>Pseudomonadales</taxon>
        <taxon>Pseudomonadaceae</taxon>
        <taxon>Pseudomonas</taxon>
    </lineage>
</organism>
<proteinExistence type="predicted"/>
<sequence length="75" mass="8580">MTTWKITYSKDERTEVFELQSASKPSMEQAVAALLKMAEKVYEREEPRDLPNEIQTPAVRLAECYGITITGITRD</sequence>
<dbReference type="RefSeq" id="WP_090498623.1">
    <property type="nucleotide sequence ID" value="NZ_FOWX01000005.1"/>
</dbReference>
<evidence type="ECO:0000313" key="2">
    <source>
        <dbReference type="Proteomes" id="UP000198784"/>
    </source>
</evidence>
<dbReference type="Proteomes" id="UP000198784">
    <property type="component" value="Unassembled WGS sequence"/>
</dbReference>
<dbReference type="OrthoDB" id="6984266at2"/>
<keyword evidence="2" id="KW-1185">Reference proteome</keyword>
<dbReference type="AlphaFoldDB" id="A0A1I5MWQ6"/>